<feature type="chain" id="PRO_5034364004" description="Secreted protein" evidence="1">
    <location>
        <begin position="21"/>
        <end position="78"/>
    </location>
</feature>
<name>A0A8E2JWU5_9PEZI</name>
<feature type="signal peptide" evidence="1">
    <location>
        <begin position="1"/>
        <end position="20"/>
    </location>
</feature>
<evidence type="ECO:0000313" key="2">
    <source>
        <dbReference type="EMBL" id="OCL12453.1"/>
    </source>
</evidence>
<evidence type="ECO:0000313" key="3">
    <source>
        <dbReference type="Proteomes" id="UP000250140"/>
    </source>
</evidence>
<keyword evidence="3" id="KW-1185">Reference proteome</keyword>
<reference evidence="2 3" key="1">
    <citation type="journal article" date="2016" name="Nat. Commun.">
        <title>Ectomycorrhizal ecology is imprinted in the genome of the dominant symbiotic fungus Cenococcum geophilum.</title>
        <authorList>
            <consortium name="DOE Joint Genome Institute"/>
            <person name="Peter M."/>
            <person name="Kohler A."/>
            <person name="Ohm R.A."/>
            <person name="Kuo A."/>
            <person name="Krutzmann J."/>
            <person name="Morin E."/>
            <person name="Arend M."/>
            <person name="Barry K.W."/>
            <person name="Binder M."/>
            <person name="Choi C."/>
            <person name="Clum A."/>
            <person name="Copeland A."/>
            <person name="Grisel N."/>
            <person name="Haridas S."/>
            <person name="Kipfer T."/>
            <person name="LaButti K."/>
            <person name="Lindquist E."/>
            <person name="Lipzen A."/>
            <person name="Maire R."/>
            <person name="Meier B."/>
            <person name="Mihaltcheva S."/>
            <person name="Molinier V."/>
            <person name="Murat C."/>
            <person name="Poggeler S."/>
            <person name="Quandt C.A."/>
            <person name="Sperisen C."/>
            <person name="Tritt A."/>
            <person name="Tisserant E."/>
            <person name="Crous P.W."/>
            <person name="Henrissat B."/>
            <person name="Nehls U."/>
            <person name="Egli S."/>
            <person name="Spatafora J.W."/>
            <person name="Grigoriev I.V."/>
            <person name="Martin F.M."/>
        </authorList>
    </citation>
    <scope>NUCLEOTIDE SEQUENCE [LARGE SCALE GENOMIC DNA]</scope>
    <source>
        <strain evidence="2 3">CBS 207.34</strain>
    </source>
</reference>
<organism evidence="2 3">
    <name type="scientific">Glonium stellatum</name>
    <dbReference type="NCBI Taxonomy" id="574774"/>
    <lineage>
        <taxon>Eukaryota</taxon>
        <taxon>Fungi</taxon>
        <taxon>Dikarya</taxon>
        <taxon>Ascomycota</taxon>
        <taxon>Pezizomycotina</taxon>
        <taxon>Dothideomycetes</taxon>
        <taxon>Pleosporomycetidae</taxon>
        <taxon>Gloniales</taxon>
        <taxon>Gloniaceae</taxon>
        <taxon>Glonium</taxon>
    </lineage>
</organism>
<evidence type="ECO:0008006" key="4">
    <source>
        <dbReference type="Google" id="ProtNLM"/>
    </source>
</evidence>
<dbReference type="Proteomes" id="UP000250140">
    <property type="component" value="Unassembled WGS sequence"/>
</dbReference>
<keyword evidence="1" id="KW-0732">Signal</keyword>
<gene>
    <name evidence="2" type="ORF">AOQ84DRAFT_153754</name>
</gene>
<protein>
    <recommendedName>
        <fullName evidence="4">Secreted protein</fullName>
    </recommendedName>
</protein>
<evidence type="ECO:0000256" key="1">
    <source>
        <dbReference type="SAM" id="SignalP"/>
    </source>
</evidence>
<dbReference type="AlphaFoldDB" id="A0A8E2JWU5"/>
<dbReference type="EMBL" id="KV748876">
    <property type="protein sequence ID" value="OCL12453.1"/>
    <property type="molecule type" value="Genomic_DNA"/>
</dbReference>
<proteinExistence type="predicted"/>
<sequence>MIMSSFALLICPSFPTISVSRPCLRRPITLGGPSTTASLYIAYADPNTPSGQPQSLLHTAACCCMTRWFIGESLCTTG</sequence>
<accession>A0A8E2JWU5</accession>